<feature type="compositionally biased region" description="Polar residues" evidence="1">
    <location>
        <begin position="212"/>
        <end position="222"/>
    </location>
</feature>
<feature type="region of interest" description="Disordered" evidence="1">
    <location>
        <begin position="201"/>
        <end position="234"/>
    </location>
</feature>
<dbReference type="AlphaFoldDB" id="A0A1F7XZZ0"/>
<evidence type="ECO:0000313" key="3">
    <source>
        <dbReference type="Proteomes" id="UP000176741"/>
    </source>
</evidence>
<accession>A0A1F7XZZ0</accession>
<proteinExistence type="predicted"/>
<dbReference type="EMBL" id="MGGD01000048">
    <property type="protein sequence ID" value="OGM19978.1"/>
    <property type="molecule type" value="Genomic_DNA"/>
</dbReference>
<reference evidence="2 3" key="1">
    <citation type="journal article" date="2016" name="Nat. Commun.">
        <title>Thousands of microbial genomes shed light on interconnected biogeochemical processes in an aquifer system.</title>
        <authorList>
            <person name="Anantharaman K."/>
            <person name="Brown C.T."/>
            <person name="Hug L.A."/>
            <person name="Sharon I."/>
            <person name="Castelle C.J."/>
            <person name="Probst A.J."/>
            <person name="Thomas B.C."/>
            <person name="Singh A."/>
            <person name="Wilkins M.J."/>
            <person name="Karaoz U."/>
            <person name="Brodie E.L."/>
            <person name="Williams K.H."/>
            <person name="Hubbard S.S."/>
            <person name="Banfield J.F."/>
        </authorList>
    </citation>
    <scope>NUCLEOTIDE SEQUENCE [LARGE SCALE GENOMIC DNA]</scope>
</reference>
<feature type="compositionally biased region" description="Basic residues" evidence="1">
    <location>
        <begin position="224"/>
        <end position="234"/>
    </location>
</feature>
<sequence length="234" mass="27152">MSDEGGAELSPKGNFIQRFVRRTPDKPAVPPREVQPDFESQLFRNGTLDFDFNKYMAEAREDLGRSQNWYENNPYWDAKRTAESMARDMGDAKYEMIWRSRFSGQIPRQWHIWYNVKGDFEKARAVGARLSEMLVDAGLSHPHHLVANEVGKGQRLNTKQLAWLFVRPDFPNWNRDEILAAQRKMDVSEDDLREAMRMADEVRNEARKRGSGSYTLEDTSAHFQAKRLPNKGGK</sequence>
<comment type="caution">
    <text evidence="2">The sequence shown here is derived from an EMBL/GenBank/DDBJ whole genome shotgun (WGS) entry which is preliminary data.</text>
</comment>
<gene>
    <name evidence="2" type="ORF">A2771_00620</name>
</gene>
<dbReference type="Proteomes" id="UP000176741">
    <property type="component" value="Unassembled WGS sequence"/>
</dbReference>
<evidence type="ECO:0000313" key="2">
    <source>
        <dbReference type="EMBL" id="OGM19978.1"/>
    </source>
</evidence>
<protein>
    <submittedName>
        <fullName evidence="2">Uncharacterized protein</fullName>
    </submittedName>
</protein>
<name>A0A1F7XZZ0_9BACT</name>
<organism evidence="2 3">
    <name type="scientific">Candidatus Woesebacteria bacterium RIFCSPHIGHO2_01_FULL_38_26b</name>
    <dbReference type="NCBI Taxonomy" id="1802491"/>
    <lineage>
        <taxon>Bacteria</taxon>
        <taxon>Candidatus Woeseibacteriota</taxon>
    </lineage>
</organism>
<evidence type="ECO:0000256" key="1">
    <source>
        <dbReference type="SAM" id="MobiDB-lite"/>
    </source>
</evidence>